<dbReference type="EMBL" id="CP022752">
    <property type="protein sequence ID" value="ASU78035.1"/>
    <property type="molecule type" value="Genomic_DNA"/>
</dbReference>
<feature type="compositionally biased region" description="Basic and acidic residues" evidence="1">
    <location>
        <begin position="93"/>
        <end position="103"/>
    </location>
</feature>
<organism evidence="4 7">
    <name type="scientific">Actinopolyspora erythraea</name>
    <dbReference type="NCBI Taxonomy" id="414996"/>
    <lineage>
        <taxon>Bacteria</taxon>
        <taxon>Bacillati</taxon>
        <taxon>Actinomycetota</taxon>
        <taxon>Actinomycetes</taxon>
        <taxon>Actinopolysporales</taxon>
        <taxon>Actinopolysporaceae</taxon>
        <taxon>Actinopolyspora</taxon>
    </lineage>
</organism>
<dbReference type="AlphaFoldDB" id="A0A099D1H9"/>
<dbReference type="RefSeq" id="WP_043577471.1">
    <property type="nucleotide sequence ID" value="NZ_CP022752.1"/>
</dbReference>
<dbReference type="OrthoDB" id="9784388at2"/>
<dbReference type="Proteomes" id="UP000029737">
    <property type="component" value="Unassembled WGS sequence"/>
</dbReference>
<dbReference type="KEGG" id="aey:CDG81_06610"/>
<dbReference type="Pfam" id="PF02591">
    <property type="entry name" value="Zn_ribbon_9"/>
    <property type="match status" value="1"/>
</dbReference>
<dbReference type="HOGENOM" id="CLU_073076_0_0_11"/>
<dbReference type="EMBL" id="JPMV01000039">
    <property type="protein sequence ID" value="KGI79801.1"/>
    <property type="molecule type" value="Genomic_DNA"/>
</dbReference>
<sequence length="244" mass="27579">MKADPAAQRRLLEVANVDSELNRINHRRRTLPELERIGAAEREARTKQDALVAARTTLDDLQNEVDRLENEVEQVRSRQQRDRQLMDSTESSKQLEDLQHEMSTLSRREAALEDDMLEVMERREAQETEVSHAQRAVDAAESELEDARNARDEALADLESDEAKRLAERESLTGEIPQQLLDLYERIRQQRGAGAGYLQGGRCGACRLELDRAALASVREAAADDVVRCEECGAIMVRTKESGL</sequence>
<evidence type="ECO:0000259" key="3">
    <source>
        <dbReference type="Pfam" id="PF24481"/>
    </source>
</evidence>
<evidence type="ECO:0000313" key="7">
    <source>
        <dbReference type="Proteomes" id="UP000215043"/>
    </source>
</evidence>
<dbReference type="InterPro" id="IPR052376">
    <property type="entry name" value="Oxidative_Scav/Glycosyltrans"/>
</dbReference>
<evidence type="ECO:0000259" key="2">
    <source>
        <dbReference type="Pfam" id="PF02591"/>
    </source>
</evidence>
<reference evidence="5 6" key="1">
    <citation type="journal article" date="2014" name="PLoS ONE">
        <title>Identification and Characterization of a New Erythromycin Biosynthetic Gene Cluster in Actinopolyspora erythraea YIM90600, a Novel Erythronolide-Producing Halophilic Actinomycete Isolated from Salt Field.</title>
        <authorList>
            <person name="Chen D."/>
            <person name="Feng J."/>
            <person name="Huang L."/>
            <person name="Zhang Q."/>
            <person name="Wu J."/>
            <person name="Zhu X."/>
            <person name="Duan Y."/>
            <person name="Xu Z."/>
        </authorList>
    </citation>
    <scope>NUCLEOTIDE SEQUENCE [LARGE SCALE GENOMIC DNA]</scope>
    <source>
        <strain evidence="5 6">YIM90600</strain>
    </source>
</reference>
<dbReference type="Pfam" id="PF24481">
    <property type="entry name" value="CT398_CC"/>
    <property type="match status" value="1"/>
</dbReference>
<evidence type="ECO:0000313" key="6">
    <source>
        <dbReference type="Proteomes" id="UP000029737"/>
    </source>
</evidence>
<accession>A0A099D1H9</accession>
<reference evidence="4 7" key="2">
    <citation type="submission" date="2017-08" db="EMBL/GenBank/DDBJ databases">
        <title>The complete genome sequence of moderately halophilic actinomycete Actinopolyspora erythraea YIM 90600, the producer of novel erythromycin, novel actinopolysporins A-C and tubercidin.</title>
        <authorList>
            <person name="Yin M."/>
            <person name="Tang S."/>
        </authorList>
    </citation>
    <scope>NUCLEOTIDE SEQUENCE [LARGE SCALE GENOMIC DNA]</scope>
    <source>
        <strain evidence="4 7">YIM 90600</strain>
    </source>
</reference>
<dbReference type="Gene3D" id="1.10.287.1490">
    <property type="match status" value="1"/>
</dbReference>
<feature type="compositionally biased region" description="Basic and acidic residues" evidence="1">
    <location>
        <begin position="71"/>
        <end position="85"/>
    </location>
</feature>
<evidence type="ECO:0000313" key="4">
    <source>
        <dbReference type="EMBL" id="ASU78035.1"/>
    </source>
</evidence>
<dbReference type="PANTHER" id="PTHR39082">
    <property type="entry name" value="PHOSPHOLIPASE C-BETA-2-RELATED"/>
    <property type="match status" value="1"/>
</dbReference>
<evidence type="ECO:0000256" key="1">
    <source>
        <dbReference type="SAM" id="MobiDB-lite"/>
    </source>
</evidence>
<gene>
    <name evidence="4" type="ORF">CDG81_06610</name>
    <name evidence="5" type="ORF">IL38_21645</name>
</gene>
<proteinExistence type="predicted"/>
<evidence type="ECO:0000313" key="5">
    <source>
        <dbReference type="EMBL" id="KGI79801.1"/>
    </source>
</evidence>
<dbReference type="Proteomes" id="UP000215043">
    <property type="component" value="Chromosome"/>
</dbReference>
<feature type="domain" description="CT398-like coiled coil hairpin" evidence="3">
    <location>
        <begin position="14"/>
        <end position="192"/>
    </location>
</feature>
<name>A0A099D1H9_9ACTN</name>
<dbReference type="eggNOG" id="COG1579">
    <property type="taxonomic scope" value="Bacteria"/>
</dbReference>
<protein>
    <submittedName>
        <fullName evidence="5">Zn-ribbon protein</fullName>
    </submittedName>
</protein>
<feature type="domain" description="C4-type zinc ribbon" evidence="2">
    <location>
        <begin position="202"/>
        <end position="236"/>
    </location>
</feature>
<dbReference type="PANTHER" id="PTHR39082:SF1">
    <property type="entry name" value="SCAVENGER RECEPTOR CLASS A MEMBER 3"/>
    <property type="match status" value="1"/>
</dbReference>
<feature type="region of interest" description="Disordered" evidence="1">
    <location>
        <begin position="71"/>
        <end position="103"/>
    </location>
</feature>
<dbReference type="InterPro" id="IPR056003">
    <property type="entry name" value="CT398_CC_hairpin"/>
</dbReference>
<keyword evidence="6" id="KW-1185">Reference proteome</keyword>
<dbReference type="InterPro" id="IPR003743">
    <property type="entry name" value="Zf-RING_7"/>
</dbReference>